<proteinExistence type="predicted"/>
<dbReference type="SUPFAM" id="SSF51717">
    <property type="entry name" value="Dihydropteroate synthetase-like"/>
    <property type="match status" value="1"/>
</dbReference>
<organism evidence="2 3">
    <name type="scientific">Kolteria novifilia</name>
    <dbReference type="NCBI Taxonomy" id="2527975"/>
    <lineage>
        <taxon>Bacteria</taxon>
        <taxon>Pseudomonadati</taxon>
        <taxon>Planctomycetota</taxon>
        <taxon>Planctomycetia</taxon>
        <taxon>Kolteriales</taxon>
        <taxon>Kolteriaceae</taxon>
        <taxon>Kolteria</taxon>
    </lineage>
</organism>
<dbReference type="InterPro" id="IPR045031">
    <property type="entry name" value="DHP_synth-like"/>
</dbReference>
<dbReference type="InterPro" id="IPR000489">
    <property type="entry name" value="Pterin-binding_dom"/>
</dbReference>
<dbReference type="RefSeq" id="WP_145263461.1">
    <property type="nucleotide sequence ID" value="NZ_CP036279.1"/>
</dbReference>
<dbReference type="Pfam" id="PF20123">
    <property type="entry name" value="DUF6513"/>
    <property type="match status" value="1"/>
</dbReference>
<evidence type="ECO:0000313" key="3">
    <source>
        <dbReference type="Proteomes" id="UP000317093"/>
    </source>
</evidence>
<dbReference type="AlphaFoldDB" id="A0A518BD62"/>
<gene>
    <name evidence="2" type="ORF">Pan216_58120</name>
</gene>
<sequence length="480" mass="53970">MNRHDSSISESRWSGQTIGFVTGRLAEPALRRLVGRLSEKLRFTPKVLTTKISVAALMTTDWLTRQLQVPAETSLVLLPGLCKGSIETLQQRWPETTFDRGPEDFRNLPEYFQLPPEEEPYGDYDIEILAEINHADRLARDELIAAAERARGAGADFIDLGCTPGSVWSEVGTAVEELVARGLRVSIDTFNAEEVASAVASGASLVLSVNASNLERAADWGTEVVLLPDNHNELDWLDQLRRSVERLEKLGVAYRIDPIVEPIGFGFAPSLERYLQTRAAFPDAEIMMGIGNVTELTEVDSAGVNAVLIGFCQELGIRSVLTTEVINWARGAVAEVDVARRLMKYAIDHRRLPKHRDSRLVQLRDPRILRQTIDDLEQLQQRIKDRNVRIFTTDDKIAVVNSDLLVESDDPFELFERLGIDDASHAFYLGWEMMKAATALQLGKNYTQDRSLRWGLLTEEEASYLEKKRQRERPPTEGTE</sequence>
<dbReference type="PANTHER" id="PTHR20941:SF1">
    <property type="entry name" value="FOLIC ACID SYNTHESIS PROTEIN FOL1"/>
    <property type="match status" value="1"/>
</dbReference>
<dbReference type="InterPro" id="IPR045406">
    <property type="entry name" value="DUF6513"/>
</dbReference>
<dbReference type="Gene3D" id="3.20.20.20">
    <property type="entry name" value="Dihydropteroate synthase-like"/>
    <property type="match status" value="1"/>
</dbReference>
<accession>A0A518BD62</accession>
<dbReference type="KEGG" id="knv:Pan216_58120"/>
<dbReference type="PROSITE" id="PS50972">
    <property type="entry name" value="PTERIN_BINDING"/>
    <property type="match status" value="1"/>
</dbReference>
<dbReference type="GO" id="GO:0005829">
    <property type="term" value="C:cytosol"/>
    <property type="evidence" value="ECO:0007669"/>
    <property type="project" value="TreeGrafter"/>
</dbReference>
<evidence type="ECO:0000259" key="1">
    <source>
        <dbReference type="PROSITE" id="PS50972"/>
    </source>
</evidence>
<feature type="domain" description="Pterin-binding" evidence="1">
    <location>
        <begin position="118"/>
        <end position="374"/>
    </location>
</feature>
<dbReference type="PANTHER" id="PTHR20941">
    <property type="entry name" value="FOLATE SYNTHESIS PROTEINS"/>
    <property type="match status" value="1"/>
</dbReference>
<dbReference type="InterPro" id="IPR011005">
    <property type="entry name" value="Dihydropteroate_synth-like_sf"/>
</dbReference>
<evidence type="ECO:0000313" key="2">
    <source>
        <dbReference type="EMBL" id="QDU64918.1"/>
    </source>
</evidence>
<reference evidence="2 3" key="1">
    <citation type="submission" date="2019-02" db="EMBL/GenBank/DDBJ databases">
        <title>Deep-cultivation of Planctomycetes and their phenomic and genomic characterization uncovers novel biology.</title>
        <authorList>
            <person name="Wiegand S."/>
            <person name="Jogler M."/>
            <person name="Boedeker C."/>
            <person name="Pinto D."/>
            <person name="Vollmers J."/>
            <person name="Rivas-Marin E."/>
            <person name="Kohn T."/>
            <person name="Peeters S.H."/>
            <person name="Heuer A."/>
            <person name="Rast P."/>
            <person name="Oberbeckmann S."/>
            <person name="Bunk B."/>
            <person name="Jeske O."/>
            <person name="Meyerdierks A."/>
            <person name="Storesund J.E."/>
            <person name="Kallscheuer N."/>
            <person name="Luecker S."/>
            <person name="Lage O.M."/>
            <person name="Pohl T."/>
            <person name="Merkel B.J."/>
            <person name="Hornburger P."/>
            <person name="Mueller R.-W."/>
            <person name="Bruemmer F."/>
            <person name="Labrenz M."/>
            <person name="Spormann A.M."/>
            <person name="Op den Camp H."/>
            <person name="Overmann J."/>
            <person name="Amann R."/>
            <person name="Jetten M.S.M."/>
            <person name="Mascher T."/>
            <person name="Medema M.H."/>
            <person name="Devos D.P."/>
            <person name="Kaster A.-K."/>
            <person name="Ovreas L."/>
            <person name="Rohde M."/>
            <person name="Galperin M.Y."/>
            <person name="Jogler C."/>
        </authorList>
    </citation>
    <scope>NUCLEOTIDE SEQUENCE [LARGE SCALE GENOMIC DNA]</scope>
    <source>
        <strain evidence="2 3">Pan216</strain>
    </source>
</reference>
<keyword evidence="3" id="KW-1185">Reference proteome</keyword>
<name>A0A518BD62_9BACT</name>
<dbReference type="GO" id="GO:0046654">
    <property type="term" value="P:tetrahydrofolate biosynthetic process"/>
    <property type="evidence" value="ECO:0007669"/>
    <property type="project" value="TreeGrafter"/>
</dbReference>
<dbReference type="OrthoDB" id="4029442at2"/>
<dbReference type="GO" id="GO:0004156">
    <property type="term" value="F:dihydropteroate synthase activity"/>
    <property type="evidence" value="ECO:0007669"/>
    <property type="project" value="TreeGrafter"/>
</dbReference>
<dbReference type="Proteomes" id="UP000317093">
    <property type="component" value="Chromosome"/>
</dbReference>
<dbReference type="EMBL" id="CP036279">
    <property type="protein sequence ID" value="QDU64918.1"/>
    <property type="molecule type" value="Genomic_DNA"/>
</dbReference>
<protein>
    <submittedName>
        <fullName evidence="2">Pterin binding enzyme</fullName>
    </submittedName>
</protein>